<feature type="transmembrane region" description="Helical" evidence="2">
    <location>
        <begin position="800"/>
        <end position="819"/>
    </location>
</feature>
<keyword evidence="4" id="KW-1185">Reference proteome</keyword>
<dbReference type="OrthoDB" id="1815069at2"/>
<feature type="transmembrane region" description="Helical" evidence="2">
    <location>
        <begin position="825"/>
        <end position="843"/>
    </location>
</feature>
<organism evidence="3 4">
    <name type="scientific">Terribacillus aidingensis</name>
    <dbReference type="NCBI Taxonomy" id="586416"/>
    <lineage>
        <taxon>Bacteria</taxon>
        <taxon>Bacillati</taxon>
        <taxon>Bacillota</taxon>
        <taxon>Bacilli</taxon>
        <taxon>Bacillales</taxon>
        <taxon>Bacillaceae</taxon>
        <taxon>Terribacillus</taxon>
    </lineage>
</organism>
<feature type="transmembrane region" description="Helical" evidence="2">
    <location>
        <begin position="153"/>
        <end position="177"/>
    </location>
</feature>
<evidence type="ECO:0000313" key="3">
    <source>
        <dbReference type="EMBL" id="SNZ17122.1"/>
    </source>
</evidence>
<feature type="transmembrane region" description="Helical" evidence="2">
    <location>
        <begin position="722"/>
        <end position="739"/>
    </location>
</feature>
<feature type="transmembrane region" description="Helical" evidence="2">
    <location>
        <begin position="1041"/>
        <end position="1061"/>
    </location>
</feature>
<evidence type="ECO:0000313" key="4">
    <source>
        <dbReference type="Proteomes" id="UP000219356"/>
    </source>
</evidence>
<accession>A0A285P5X3</accession>
<feature type="transmembrane region" description="Helical" evidence="2">
    <location>
        <begin position="564"/>
        <end position="582"/>
    </location>
</feature>
<dbReference type="AlphaFoldDB" id="A0A285P5X3"/>
<feature type="transmembrane region" description="Helical" evidence="2">
    <location>
        <begin position="1068"/>
        <end position="1087"/>
    </location>
</feature>
<feature type="transmembrane region" description="Helical" evidence="2">
    <location>
        <begin position="1093"/>
        <end position="1111"/>
    </location>
</feature>
<feature type="transmembrane region" description="Helical" evidence="2">
    <location>
        <begin position="776"/>
        <end position="795"/>
    </location>
</feature>
<evidence type="ECO:0000256" key="2">
    <source>
        <dbReference type="SAM" id="Phobius"/>
    </source>
</evidence>
<sequence length="1141" mass="128377">MYPPPNQSGDLFEERLQELYQRGYISYETYAFTLEGYRKKMAFDASKSHSAQPVPLTTTSIERKLAASTPAASVHRPPVQKQKKQKTPEQIRERNLTVILVLGIIMLFFGGLYLGTSNWGTFSSLGKVLLISFIPFLFAGLSFISYKVKIPQTAFAFLILAALFIPIVIFSASYYQLFGSYLSFGGDGAALVGTVAALGCTALYYAAAVRTSSKAFIWVTYAGLSTTFISAMLYVTTTYSAFLFCLQLANLLLLVFERPIRKSFPLPLLQQYWPYYLQMKLGTEVFITIVLMSTAVIYDLTLLVIGISALILAAKNYSKLYHFGFMVFTLISGVLLLLEIDSYFNMFLGQFLALGFTLVLLSWHLPRWLRIAYESLIHSINGFLFIIFTSLTGAYTFDWAYLLGVVFLFIQYTVWTISQRHTHYSYPSTGLFFVITYWLLHMLDTPIWLRTSIFAAMAFLGLAYCYIWPRRSNYIKIYHKTVSWAAVGSVIPLLLVNHSYGYYEANSYLLMLTAAAGFFCYQKEHQDVVLVSKIITPISFIAALILAGYRLYIESDYYQQHFGIPGHMTCIALITVIAALLFRRYHHQPLFLSFFLTGQIFQSLATILAFLTWDLPAPTISIVSFISVIVQFAALYVFRRNTLWASVLVSLLLAYGSLQNLFNISGSNTLTAYVLLCGAALLAVSILIDQKAKVGSLYFFWCSHIINLFSIMWVLGLQSFDSIPPAWLIVPFLHLAVSASYTKRTIEKNTFASAGITILFLIAVTHLSSYTDLSHLMTIAAAITAICIAAIYKLLPGWQAFLRLSLLIVYNVVLLFAVAELTVLFSWEIVLLSIVIGVVAIYQQHHWQRIILSSITLLLLLAISLLYGTIGEEIRTAYLLLAGAVALIATSFTQYQSVIAESDAKFIWERADIYRIGAVVYTIVGSLTGVMAYQSGWAEVLFSLTVPAMLFAISVNTHPRSERRYVRFGALFACLYPYMLLLQNLPISPYLLTELYVVPIALLVLIILRVFFYDPDVTPHIELILLAIGFGILVLDGLASMTIYDAISLGSISLLAAIVGFIRKYRAYFLTGTITVVFNLFFQTRPLWGSAPWWLYLIGAGFLLIASASYIEYQKHKHARTAESILQAGKSKWKQWLEKYK</sequence>
<feature type="transmembrane region" description="Helical" evidence="2">
    <location>
        <begin position="424"/>
        <end position="441"/>
    </location>
</feature>
<feature type="transmembrane region" description="Helical" evidence="2">
    <location>
        <begin position="695"/>
        <end position="716"/>
    </location>
</feature>
<feature type="transmembrane region" description="Helical" evidence="2">
    <location>
        <begin position="344"/>
        <end position="363"/>
    </location>
</feature>
<feature type="region of interest" description="Disordered" evidence="1">
    <location>
        <begin position="68"/>
        <end position="88"/>
    </location>
</feature>
<keyword evidence="2" id="KW-1133">Transmembrane helix</keyword>
<feature type="transmembrane region" description="Helical" evidence="2">
    <location>
        <begin position="215"/>
        <end position="235"/>
    </location>
</feature>
<feature type="transmembrane region" description="Helical" evidence="2">
    <location>
        <begin position="850"/>
        <end position="870"/>
    </location>
</feature>
<feature type="transmembrane region" description="Helical" evidence="2">
    <location>
        <begin position="751"/>
        <end position="770"/>
    </location>
</feature>
<gene>
    <name evidence="3" type="ORF">SAMN05421503_3158</name>
</gene>
<feature type="transmembrane region" description="Helical" evidence="2">
    <location>
        <begin position="96"/>
        <end position="116"/>
    </location>
</feature>
<feature type="transmembrane region" description="Helical" evidence="2">
    <location>
        <begin position="375"/>
        <end position="393"/>
    </location>
</feature>
<feature type="transmembrane region" description="Helical" evidence="2">
    <location>
        <begin position="534"/>
        <end position="552"/>
    </location>
</feature>
<feature type="transmembrane region" description="Helical" evidence="2">
    <location>
        <begin position="399"/>
        <end position="417"/>
    </location>
</feature>
<feature type="transmembrane region" description="Helical" evidence="2">
    <location>
        <begin position="296"/>
        <end position="313"/>
    </location>
</feature>
<feature type="transmembrane region" description="Helical" evidence="2">
    <location>
        <begin position="876"/>
        <end position="893"/>
    </location>
</feature>
<feature type="transmembrane region" description="Helical" evidence="2">
    <location>
        <begin position="589"/>
        <end position="613"/>
    </location>
</feature>
<feature type="transmembrane region" description="Helical" evidence="2">
    <location>
        <begin position="320"/>
        <end position="338"/>
    </location>
</feature>
<feature type="transmembrane region" description="Helical" evidence="2">
    <location>
        <begin position="1019"/>
        <end position="1035"/>
    </location>
</feature>
<feature type="transmembrane region" description="Helical" evidence="2">
    <location>
        <begin position="643"/>
        <end position="664"/>
    </location>
</feature>
<feature type="transmembrane region" description="Helical" evidence="2">
    <location>
        <begin position="481"/>
        <end position="499"/>
    </location>
</feature>
<name>A0A285P5X3_9BACI</name>
<dbReference type="EMBL" id="OBEK01000005">
    <property type="protein sequence ID" value="SNZ17122.1"/>
    <property type="molecule type" value="Genomic_DNA"/>
</dbReference>
<dbReference type="RefSeq" id="WP_097043350.1">
    <property type="nucleotide sequence ID" value="NZ_OBEK01000005.1"/>
</dbReference>
<proteinExistence type="predicted"/>
<feature type="transmembrane region" description="Helical" evidence="2">
    <location>
        <begin position="505"/>
        <end position="522"/>
    </location>
</feature>
<feature type="transmembrane region" description="Helical" evidence="2">
    <location>
        <begin position="913"/>
        <end position="934"/>
    </location>
</feature>
<feature type="transmembrane region" description="Helical" evidence="2">
    <location>
        <begin position="128"/>
        <end position="146"/>
    </location>
</feature>
<feature type="transmembrane region" description="Helical" evidence="2">
    <location>
        <begin position="619"/>
        <end position="638"/>
    </location>
</feature>
<dbReference type="Proteomes" id="UP000219356">
    <property type="component" value="Unassembled WGS sequence"/>
</dbReference>
<reference evidence="4" key="1">
    <citation type="submission" date="2017-09" db="EMBL/GenBank/DDBJ databases">
        <authorList>
            <person name="Varghese N."/>
            <person name="Submissions S."/>
        </authorList>
    </citation>
    <scope>NUCLEOTIDE SEQUENCE [LARGE SCALE GENOMIC DNA]</scope>
    <source>
        <strain evidence="4">CGMCC 1.8913</strain>
    </source>
</reference>
<feature type="transmembrane region" description="Helical" evidence="2">
    <location>
        <begin position="995"/>
        <end position="1012"/>
    </location>
</feature>
<keyword evidence="2" id="KW-0472">Membrane</keyword>
<keyword evidence="2" id="KW-0812">Transmembrane</keyword>
<feature type="transmembrane region" description="Helical" evidence="2">
    <location>
        <begin position="670"/>
        <end position="688"/>
    </location>
</feature>
<protein>
    <submittedName>
        <fullName evidence="3">Uncharacterized protein</fullName>
    </submittedName>
</protein>
<evidence type="ECO:0000256" key="1">
    <source>
        <dbReference type="SAM" id="MobiDB-lite"/>
    </source>
</evidence>
<feature type="transmembrane region" description="Helical" evidence="2">
    <location>
        <begin position="447"/>
        <end position="469"/>
    </location>
</feature>
<feature type="transmembrane region" description="Helical" evidence="2">
    <location>
        <begin position="940"/>
        <end position="958"/>
    </location>
</feature>
<feature type="transmembrane region" description="Helical" evidence="2">
    <location>
        <begin position="965"/>
        <end position="983"/>
    </location>
</feature>
<feature type="transmembrane region" description="Helical" evidence="2">
    <location>
        <begin position="189"/>
        <end position="208"/>
    </location>
</feature>